<dbReference type="PANTHER" id="PTHR10744:SF1">
    <property type="entry name" value="SMALL RIBOSOMAL SUBUNIT PROTEIN US17M"/>
    <property type="match status" value="1"/>
</dbReference>
<proteinExistence type="inferred from homology"/>
<keyword evidence="3" id="KW-0687">Ribonucleoprotein</keyword>
<comment type="caution">
    <text evidence="4">The sequence shown here is derived from an EMBL/GenBank/DDBJ whole genome shotgun (WGS) entry which is preliminary data.</text>
</comment>
<evidence type="ECO:0000256" key="3">
    <source>
        <dbReference type="ARBA" id="ARBA00023274"/>
    </source>
</evidence>
<gene>
    <name evidence="4" type="ORF">A3K06_03230</name>
</gene>
<dbReference type="Pfam" id="PF00366">
    <property type="entry name" value="Ribosomal_S17"/>
    <property type="match status" value="1"/>
</dbReference>
<dbReference type="GO" id="GO:0022627">
    <property type="term" value="C:cytosolic small ribosomal subunit"/>
    <property type="evidence" value="ECO:0007669"/>
    <property type="project" value="TreeGrafter"/>
</dbReference>
<dbReference type="GO" id="GO:0003735">
    <property type="term" value="F:structural constituent of ribosome"/>
    <property type="evidence" value="ECO:0007669"/>
    <property type="project" value="InterPro"/>
</dbReference>
<evidence type="ECO:0000313" key="4">
    <source>
        <dbReference type="EMBL" id="OGE73921.1"/>
    </source>
</evidence>
<dbReference type="InterPro" id="IPR012340">
    <property type="entry name" value="NA-bd_OB-fold"/>
</dbReference>
<evidence type="ECO:0000256" key="2">
    <source>
        <dbReference type="ARBA" id="ARBA00022980"/>
    </source>
</evidence>
<protein>
    <submittedName>
        <fullName evidence="4">30S ribosomal protein S17</fullName>
    </submittedName>
</protein>
<dbReference type="CDD" id="cd00364">
    <property type="entry name" value="Ribosomal_uS17"/>
    <property type="match status" value="1"/>
</dbReference>
<sequence>MPAKKIQGEIVSLKQPHTAVIKVTVLKTHSKYHKKYKVSKRYHARLPEGSWELGDIVEIAETRPLTRTIRWQVTVKVK</sequence>
<dbReference type="Gene3D" id="2.40.50.140">
    <property type="entry name" value="Nucleic acid-binding proteins"/>
    <property type="match status" value="1"/>
</dbReference>
<dbReference type="GO" id="GO:0006412">
    <property type="term" value="P:translation"/>
    <property type="evidence" value="ECO:0007669"/>
    <property type="project" value="InterPro"/>
</dbReference>
<organism evidence="4 5">
    <name type="scientific">Candidatus Doudnabacteria bacterium RIFCSPHIGHO2_01_52_17</name>
    <dbReference type="NCBI Taxonomy" id="1817820"/>
    <lineage>
        <taxon>Bacteria</taxon>
        <taxon>Candidatus Doudnaibacteriota</taxon>
    </lineage>
</organism>
<name>A0A1F5N8A4_9BACT</name>
<dbReference type="Proteomes" id="UP000176547">
    <property type="component" value="Unassembled WGS sequence"/>
</dbReference>
<dbReference type="PRINTS" id="PR00973">
    <property type="entry name" value="RIBOSOMALS17"/>
</dbReference>
<dbReference type="SUPFAM" id="SSF50249">
    <property type="entry name" value="Nucleic acid-binding proteins"/>
    <property type="match status" value="1"/>
</dbReference>
<evidence type="ECO:0000313" key="5">
    <source>
        <dbReference type="Proteomes" id="UP000176547"/>
    </source>
</evidence>
<keyword evidence="2 4" id="KW-0689">Ribosomal protein</keyword>
<accession>A0A1F5N8A4</accession>
<dbReference type="InterPro" id="IPR000266">
    <property type="entry name" value="Ribosomal_uS17"/>
</dbReference>
<dbReference type="PANTHER" id="PTHR10744">
    <property type="entry name" value="40S RIBOSOMAL PROTEIN S11 FAMILY MEMBER"/>
    <property type="match status" value="1"/>
</dbReference>
<dbReference type="EMBL" id="MFEG01000075">
    <property type="protein sequence ID" value="OGE73921.1"/>
    <property type="molecule type" value="Genomic_DNA"/>
</dbReference>
<reference evidence="4 5" key="1">
    <citation type="journal article" date="2016" name="Nat. Commun.">
        <title>Thousands of microbial genomes shed light on interconnected biogeochemical processes in an aquifer system.</title>
        <authorList>
            <person name="Anantharaman K."/>
            <person name="Brown C.T."/>
            <person name="Hug L.A."/>
            <person name="Sharon I."/>
            <person name="Castelle C.J."/>
            <person name="Probst A.J."/>
            <person name="Thomas B.C."/>
            <person name="Singh A."/>
            <person name="Wilkins M.J."/>
            <person name="Karaoz U."/>
            <person name="Brodie E.L."/>
            <person name="Williams K.H."/>
            <person name="Hubbard S.S."/>
            <person name="Banfield J.F."/>
        </authorList>
    </citation>
    <scope>NUCLEOTIDE SEQUENCE [LARGE SCALE GENOMIC DNA]</scope>
</reference>
<comment type="similarity">
    <text evidence="1">Belongs to the universal ribosomal protein uS17 family.</text>
</comment>
<dbReference type="AlphaFoldDB" id="A0A1F5N8A4"/>
<evidence type="ECO:0000256" key="1">
    <source>
        <dbReference type="ARBA" id="ARBA00010254"/>
    </source>
</evidence>